<reference evidence="1" key="1">
    <citation type="submission" date="2022-12" db="EMBL/GenBank/DDBJ databases">
        <title>Genome assemblies of Blomia tropicalis.</title>
        <authorList>
            <person name="Cui Y."/>
        </authorList>
    </citation>
    <scope>NUCLEOTIDE SEQUENCE</scope>
    <source>
        <tissue evidence="1">Adult mites</tissue>
    </source>
</reference>
<sequence length="183" mass="21156">MRKDVIRTRRRRETSTYEIGENVLGDACDAQSNEPILSEIKREHDESDEYKKSCKMMFNIGSDSSTFVLSNEMDSVGSGSGLNRLHHNYHHHHQHQQLVHYQQICADVTLSNGQHSHSHHLPHIDHHETHHPNLNHCSNNSDHNYHHHHHTHHDNVNLPLPTTNQLVNPGPVDSVNAYYCPFF</sequence>
<proteinExistence type="predicted"/>
<gene>
    <name evidence="1" type="ORF">RDWZM_001900</name>
</gene>
<organism evidence="1 2">
    <name type="scientific">Blomia tropicalis</name>
    <name type="common">Mite</name>
    <dbReference type="NCBI Taxonomy" id="40697"/>
    <lineage>
        <taxon>Eukaryota</taxon>
        <taxon>Metazoa</taxon>
        <taxon>Ecdysozoa</taxon>
        <taxon>Arthropoda</taxon>
        <taxon>Chelicerata</taxon>
        <taxon>Arachnida</taxon>
        <taxon>Acari</taxon>
        <taxon>Acariformes</taxon>
        <taxon>Sarcoptiformes</taxon>
        <taxon>Astigmata</taxon>
        <taxon>Glycyphagoidea</taxon>
        <taxon>Echimyopodidae</taxon>
        <taxon>Blomia</taxon>
    </lineage>
</organism>
<dbReference type="AlphaFoldDB" id="A0A9Q0MGY0"/>
<keyword evidence="2" id="KW-1185">Reference proteome</keyword>
<evidence type="ECO:0000313" key="2">
    <source>
        <dbReference type="Proteomes" id="UP001142055"/>
    </source>
</evidence>
<dbReference type="Proteomes" id="UP001142055">
    <property type="component" value="Chromosome 1"/>
</dbReference>
<comment type="caution">
    <text evidence="1">The sequence shown here is derived from an EMBL/GenBank/DDBJ whole genome shotgun (WGS) entry which is preliminary data.</text>
</comment>
<dbReference type="EMBL" id="JAPWDV010000001">
    <property type="protein sequence ID" value="KAJ6223355.1"/>
    <property type="molecule type" value="Genomic_DNA"/>
</dbReference>
<evidence type="ECO:0000313" key="1">
    <source>
        <dbReference type="EMBL" id="KAJ6223355.1"/>
    </source>
</evidence>
<name>A0A9Q0MGY0_BLOTA</name>
<accession>A0A9Q0MGY0</accession>
<protein>
    <submittedName>
        <fullName evidence="1">Uncharacterized protein</fullName>
    </submittedName>
</protein>